<evidence type="ECO:0000256" key="1">
    <source>
        <dbReference type="ARBA" id="ARBA00004651"/>
    </source>
</evidence>
<dbReference type="InterPro" id="IPR055344">
    <property type="entry name" value="SecD_SecF_C_bact"/>
</dbReference>
<keyword evidence="8 9" id="KW-0472">Membrane</keyword>
<evidence type="ECO:0000259" key="12">
    <source>
        <dbReference type="Pfam" id="PF22599"/>
    </source>
</evidence>
<dbReference type="InterPro" id="IPR048634">
    <property type="entry name" value="SecD_SecF_C"/>
</dbReference>
<dbReference type="AlphaFoldDB" id="X1SAV9"/>
<dbReference type="GO" id="GO:0005886">
    <property type="term" value="C:plasma membrane"/>
    <property type="evidence" value="ECO:0007669"/>
    <property type="project" value="UniProtKB-SubCell"/>
</dbReference>
<accession>X1SAV9</accession>
<evidence type="ECO:0000256" key="5">
    <source>
        <dbReference type="ARBA" id="ARBA00022927"/>
    </source>
</evidence>
<evidence type="ECO:0000256" key="8">
    <source>
        <dbReference type="ARBA" id="ARBA00023136"/>
    </source>
</evidence>
<feature type="transmembrane region" description="Helical" evidence="9">
    <location>
        <begin position="226"/>
        <end position="246"/>
    </location>
</feature>
<feature type="transmembrane region" description="Helical" evidence="9">
    <location>
        <begin position="253"/>
        <end position="271"/>
    </location>
</feature>
<evidence type="ECO:0000256" key="9">
    <source>
        <dbReference type="SAM" id="Phobius"/>
    </source>
</evidence>
<reference evidence="13" key="1">
    <citation type="journal article" date="2014" name="Front. Microbiol.">
        <title>High frequency of phylogenetically diverse reductive dehalogenase-homologous genes in deep subseafloor sedimentary metagenomes.</title>
        <authorList>
            <person name="Kawai M."/>
            <person name="Futagami T."/>
            <person name="Toyoda A."/>
            <person name="Takaki Y."/>
            <person name="Nishi S."/>
            <person name="Hori S."/>
            <person name="Arai W."/>
            <person name="Tsubouchi T."/>
            <person name="Morono Y."/>
            <person name="Uchiyama I."/>
            <person name="Ito T."/>
            <person name="Fujiyama A."/>
            <person name="Inagaki F."/>
            <person name="Takami H."/>
        </authorList>
    </citation>
    <scope>NUCLEOTIDE SEQUENCE</scope>
    <source>
        <strain evidence="13">Expedition CK06-06</strain>
    </source>
</reference>
<dbReference type="NCBIfam" id="TIGR01129">
    <property type="entry name" value="secD"/>
    <property type="match status" value="1"/>
</dbReference>
<dbReference type="NCBIfam" id="TIGR00916">
    <property type="entry name" value="2A0604s01"/>
    <property type="match status" value="1"/>
</dbReference>
<protein>
    <recommendedName>
        <fullName evidence="14">Protein translocase subunit SecD</fullName>
    </recommendedName>
</protein>
<organism evidence="13">
    <name type="scientific">marine sediment metagenome</name>
    <dbReference type="NCBI Taxonomy" id="412755"/>
    <lineage>
        <taxon>unclassified sequences</taxon>
        <taxon>metagenomes</taxon>
        <taxon>ecological metagenomes</taxon>
    </lineage>
</organism>
<dbReference type="PANTHER" id="PTHR30081:SF1">
    <property type="entry name" value="PROTEIN TRANSLOCASE SUBUNIT SECD"/>
    <property type="match status" value="1"/>
</dbReference>
<sequence>MVYKADLSSVESGGEASAIEGVMAVLGNRINPMGVTEPVIQKQGSDRILVELPGLSITDKEKESLSRVAILEFGELAADEEEAKWENEWGRWKPATAIIDGEEKVLSSRYFKENTYVGRDERTGEIELMFEWDEEGSKLSEEITGRLIDEPLGIFEGDESLRGDDGRPIAPTVQTTIVSMGRITGLSLNEATRLSKQLNAGRLPVPLEIIYDQTVSPILGSDFIDMGIKAGLIGIVLVMLFMILYYRLPGLMASLALVFYGVLVLAIFKLIPVTLTLAGIGGFVLSIGMAVDANVLIFERMKEELRAGRTLGAAIEVGFNRAWTAIRDSNVTTFIVCGILYWLGSSIVASAPVMGFALTLVIGVAVSMFTAIVVTRTLLRLFVGTRLAQRTPLFSVYAGKDNV</sequence>
<dbReference type="Pfam" id="PF22599">
    <property type="entry name" value="SecDF_P1_head"/>
    <property type="match status" value="1"/>
</dbReference>
<keyword evidence="6 9" id="KW-1133">Transmembrane helix</keyword>
<dbReference type="PRINTS" id="PR00702">
    <property type="entry name" value="ACRIFLAVINRP"/>
</dbReference>
<evidence type="ECO:0000313" key="13">
    <source>
        <dbReference type="EMBL" id="GAI72550.1"/>
    </source>
</evidence>
<gene>
    <name evidence="13" type="ORF">S12H4_04134</name>
</gene>
<feature type="transmembrane region" description="Helical" evidence="9">
    <location>
        <begin position="277"/>
        <end position="298"/>
    </location>
</feature>
<name>X1SAV9_9ZZZZ</name>
<keyword evidence="3" id="KW-1003">Cell membrane</keyword>
<dbReference type="HAMAP" id="MF_01463_B">
    <property type="entry name" value="SecD_B"/>
    <property type="match status" value="1"/>
</dbReference>
<proteinExistence type="inferred from homology"/>
<dbReference type="InterPro" id="IPR054384">
    <property type="entry name" value="SecDF_P1_head"/>
</dbReference>
<dbReference type="Pfam" id="PF21760">
    <property type="entry name" value="SecD_1st"/>
    <property type="match status" value="1"/>
</dbReference>
<dbReference type="Gene3D" id="1.20.1640.10">
    <property type="entry name" value="Multidrug efflux transporter AcrB transmembrane domain"/>
    <property type="match status" value="1"/>
</dbReference>
<feature type="domain" description="Protein export membrane protein SecD/SecF C-terminal" evidence="10">
    <location>
        <begin position="208"/>
        <end position="381"/>
    </location>
</feature>
<dbReference type="GO" id="GO:0006886">
    <property type="term" value="P:intracellular protein transport"/>
    <property type="evidence" value="ECO:0007669"/>
    <property type="project" value="InterPro"/>
</dbReference>
<evidence type="ECO:0000256" key="6">
    <source>
        <dbReference type="ARBA" id="ARBA00022989"/>
    </source>
</evidence>
<evidence type="ECO:0000256" key="3">
    <source>
        <dbReference type="ARBA" id="ARBA00022475"/>
    </source>
</evidence>
<dbReference type="Pfam" id="PF02355">
    <property type="entry name" value="SecD_SecF_C"/>
    <property type="match status" value="1"/>
</dbReference>
<keyword evidence="4 9" id="KW-0812">Transmembrane</keyword>
<evidence type="ECO:0000259" key="11">
    <source>
        <dbReference type="Pfam" id="PF21760"/>
    </source>
</evidence>
<feature type="transmembrane region" description="Helical" evidence="9">
    <location>
        <begin position="356"/>
        <end position="379"/>
    </location>
</feature>
<dbReference type="EMBL" id="BARW01001237">
    <property type="protein sequence ID" value="GAI72550.1"/>
    <property type="molecule type" value="Genomic_DNA"/>
</dbReference>
<comment type="subcellular location">
    <subcellularLocation>
        <location evidence="1">Cell membrane</location>
        <topology evidence="1">Multi-pass membrane protein</topology>
    </subcellularLocation>
</comment>
<dbReference type="InterPro" id="IPR005791">
    <property type="entry name" value="SecD"/>
</dbReference>
<evidence type="ECO:0000256" key="4">
    <source>
        <dbReference type="ARBA" id="ARBA00022692"/>
    </source>
</evidence>
<dbReference type="SUPFAM" id="SSF82866">
    <property type="entry name" value="Multidrug efflux transporter AcrB transmembrane domain"/>
    <property type="match status" value="1"/>
</dbReference>
<comment type="caution">
    <text evidence="13">The sequence shown here is derived from an EMBL/GenBank/DDBJ whole genome shotgun (WGS) entry which is preliminary data.</text>
</comment>
<keyword evidence="7" id="KW-0811">Translocation</keyword>
<evidence type="ECO:0000256" key="7">
    <source>
        <dbReference type="ARBA" id="ARBA00023010"/>
    </source>
</evidence>
<evidence type="ECO:0008006" key="14">
    <source>
        <dbReference type="Google" id="ProtNLM"/>
    </source>
</evidence>
<feature type="domain" description="SecDF P1 head subdomain" evidence="12">
    <location>
        <begin position="114"/>
        <end position="205"/>
    </location>
</feature>
<dbReference type="InterPro" id="IPR022813">
    <property type="entry name" value="SecD/SecF_arch_bac"/>
</dbReference>
<feature type="domain" description="Protein translocase subunit SecDF P1" evidence="11">
    <location>
        <begin position="20"/>
        <end position="75"/>
    </location>
</feature>
<feature type="transmembrane region" description="Helical" evidence="9">
    <location>
        <begin position="331"/>
        <end position="350"/>
    </location>
</feature>
<dbReference type="FunFam" id="1.20.1640.10:FF:000004">
    <property type="entry name" value="Protein translocase subunit SecD"/>
    <property type="match status" value="1"/>
</dbReference>
<dbReference type="InterPro" id="IPR001036">
    <property type="entry name" value="Acrflvin-R"/>
</dbReference>
<keyword evidence="5" id="KW-0653">Protein transport</keyword>
<keyword evidence="2" id="KW-0813">Transport</keyword>
<dbReference type="InterPro" id="IPR048631">
    <property type="entry name" value="SecD_1st"/>
</dbReference>
<dbReference type="PANTHER" id="PTHR30081">
    <property type="entry name" value="PROTEIN-EXPORT MEMBRANE PROTEIN SEC"/>
    <property type="match status" value="1"/>
</dbReference>
<evidence type="ECO:0000259" key="10">
    <source>
        <dbReference type="Pfam" id="PF02355"/>
    </source>
</evidence>
<dbReference type="GO" id="GO:0015450">
    <property type="term" value="F:protein-transporting ATPase activity"/>
    <property type="evidence" value="ECO:0007669"/>
    <property type="project" value="InterPro"/>
</dbReference>
<dbReference type="Gene3D" id="3.30.70.3220">
    <property type="match status" value="1"/>
</dbReference>
<evidence type="ECO:0000256" key="2">
    <source>
        <dbReference type="ARBA" id="ARBA00022448"/>
    </source>
</evidence>